<dbReference type="InterPro" id="IPR013121">
    <property type="entry name" value="Fe_red_NAD-bd_6"/>
</dbReference>
<keyword evidence="10" id="KW-0406">Ion transport</keyword>
<evidence type="ECO:0000256" key="8">
    <source>
        <dbReference type="ARBA" id="ARBA00022989"/>
    </source>
</evidence>
<dbReference type="Gene3D" id="3.40.50.80">
    <property type="entry name" value="Nucleotide-binding domain of ferredoxin-NADP reductase (FNR) module"/>
    <property type="match status" value="1"/>
</dbReference>
<evidence type="ECO:0000256" key="2">
    <source>
        <dbReference type="ARBA" id="ARBA00006278"/>
    </source>
</evidence>
<dbReference type="GO" id="GO:0015677">
    <property type="term" value="P:copper ion import"/>
    <property type="evidence" value="ECO:0007669"/>
    <property type="project" value="TreeGrafter"/>
</dbReference>
<feature type="transmembrane region" description="Helical" evidence="15">
    <location>
        <begin position="214"/>
        <end position="232"/>
    </location>
</feature>
<protein>
    <recommendedName>
        <fullName evidence="3">ferric-chelate reductase (NADPH)</fullName>
        <ecNumber evidence="3">1.16.1.9</ecNumber>
    </recommendedName>
</protein>
<dbReference type="InterPro" id="IPR039261">
    <property type="entry name" value="FNR_nucleotide-bd"/>
</dbReference>
<feature type="transmembrane region" description="Helical" evidence="15">
    <location>
        <begin position="479"/>
        <end position="499"/>
    </location>
</feature>
<keyword evidence="12" id="KW-0325">Glycoprotein</keyword>
<feature type="transmembrane region" description="Helical" evidence="15">
    <location>
        <begin position="140"/>
        <end position="164"/>
    </location>
</feature>
<feature type="domain" description="FAD-binding FR-type" evidence="16">
    <location>
        <begin position="312"/>
        <end position="435"/>
    </location>
</feature>
<organism evidence="17 18">
    <name type="scientific">Hebeloma cylindrosporum</name>
    <dbReference type="NCBI Taxonomy" id="76867"/>
    <lineage>
        <taxon>Eukaryota</taxon>
        <taxon>Fungi</taxon>
        <taxon>Dikarya</taxon>
        <taxon>Basidiomycota</taxon>
        <taxon>Agaricomycotina</taxon>
        <taxon>Agaricomycetes</taxon>
        <taxon>Agaricomycetidae</taxon>
        <taxon>Agaricales</taxon>
        <taxon>Agaricineae</taxon>
        <taxon>Hymenogastraceae</taxon>
        <taxon>Hebeloma</taxon>
    </lineage>
</organism>
<evidence type="ECO:0000259" key="16">
    <source>
        <dbReference type="PROSITE" id="PS51384"/>
    </source>
</evidence>
<feature type="transmembrane region" description="Helical" evidence="15">
    <location>
        <begin position="176"/>
        <end position="202"/>
    </location>
</feature>
<sequence length="660" mass="72681">MSALAPKAVTDAVGGPAQELSDASMVYNINMLFVALLAIYTIIRLPRLFSLLSIPWEWKNGHILYYTPYRPNRRIVQAMHSAYPPPKDNQTDESHTLYSHAHHVQRLTEKGAPVTMNPPSHIPACIKPLRPILTPLRARIAPGFSVAQLLVMSMYFYSLLYAAFYRSNIFTDSARTAWICISQLPFVFIFAQKNNVLGFILGYGYEKLNFFHRFVGRLVVLAANIHALHYFYKWSLKGTFTQSIKLPFAIWGIVTITCFNMIVFFSTQYWRQRAYNLFLATHIIGFIVIMPALYMHKPATLPYTFACIALYAFDHVARLVKSRLAVAHIRPLPELDLTRVEIPTINAGWRAGQHVRLRVISVKMGWLGWAEVHPFTIASVAESGPEGMVLMCKRAGGWTRKLHEIAKSGGYEEGGIGGREVRVVVEGPYGGPQHTVFSSFSAAVFVAGGSGITFALSAIQDLVQKDLRGASRVKIIELIWIVPNPACLAPVLPMLSMLVQQSVFTPLRISVFYTRAPTGKQPAFFAAASASPFADSPPSPPHPASRSGSASQSQYQRLSAQISNLSSSAHQPTHFPPGLTLAPGKPTLLKFIEHAINHAINMGNSNPKDVDEALNLTGVIVGVCGPVGLADDVAAAVSGVDPLRRDQVGGVELHEEVFGW</sequence>
<evidence type="ECO:0000256" key="4">
    <source>
        <dbReference type="ARBA" id="ARBA00022448"/>
    </source>
</evidence>
<dbReference type="HOGENOM" id="CLU_017408_1_0_1"/>
<feature type="transmembrane region" description="Helical" evidence="15">
    <location>
        <begin position="25"/>
        <end position="43"/>
    </location>
</feature>
<dbReference type="GO" id="GO:0005886">
    <property type="term" value="C:plasma membrane"/>
    <property type="evidence" value="ECO:0007669"/>
    <property type="project" value="UniProtKB-SubCell"/>
</dbReference>
<dbReference type="InterPro" id="IPR017938">
    <property type="entry name" value="Riboflavin_synthase-like_b-brl"/>
</dbReference>
<dbReference type="GO" id="GO:0006826">
    <property type="term" value="P:iron ion transport"/>
    <property type="evidence" value="ECO:0007669"/>
    <property type="project" value="TreeGrafter"/>
</dbReference>
<evidence type="ECO:0000256" key="5">
    <source>
        <dbReference type="ARBA" id="ARBA00022475"/>
    </source>
</evidence>
<dbReference type="Pfam" id="PF08022">
    <property type="entry name" value="FAD_binding_8"/>
    <property type="match status" value="1"/>
</dbReference>
<dbReference type="InterPro" id="IPR017927">
    <property type="entry name" value="FAD-bd_FR_type"/>
</dbReference>
<evidence type="ECO:0000313" key="17">
    <source>
        <dbReference type="EMBL" id="KIM43579.1"/>
    </source>
</evidence>
<dbReference type="InterPro" id="IPR051410">
    <property type="entry name" value="Ferric/Cupric_Reductase"/>
</dbReference>
<feature type="transmembrane region" description="Helical" evidence="15">
    <location>
        <begin position="277"/>
        <end position="295"/>
    </location>
</feature>
<keyword evidence="5" id="KW-1003">Cell membrane</keyword>
<keyword evidence="4" id="KW-0813">Transport</keyword>
<dbReference type="EC" id="1.16.1.9" evidence="3"/>
<evidence type="ECO:0000256" key="14">
    <source>
        <dbReference type="SAM" id="MobiDB-lite"/>
    </source>
</evidence>
<name>A0A0C3CHE2_HEBCY</name>
<accession>A0A0C3CHE2</accession>
<keyword evidence="6 15" id="KW-0812">Transmembrane</keyword>
<evidence type="ECO:0000313" key="18">
    <source>
        <dbReference type="Proteomes" id="UP000053424"/>
    </source>
</evidence>
<dbReference type="SUPFAM" id="SSF63380">
    <property type="entry name" value="Riboflavin synthase domain-like"/>
    <property type="match status" value="1"/>
</dbReference>
<keyword evidence="8 15" id="KW-1133">Transmembrane helix</keyword>
<dbReference type="GO" id="GO:0006879">
    <property type="term" value="P:intracellular iron ion homeostasis"/>
    <property type="evidence" value="ECO:0007669"/>
    <property type="project" value="TreeGrafter"/>
</dbReference>
<keyword evidence="11 15" id="KW-0472">Membrane</keyword>
<feature type="transmembrane region" description="Helical" evidence="15">
    <location>
        <begin position="244"/>
        <end position="265"/>
    </location>
</feature>
<feature type="region of interest" description="Disordered" evidence="14">
    <location>
        <begin position="531"/>
        <end position="553"/>
    </location>
</feature>
<dbReference type="PANTHER" id="PTHR32361:SF9">
    <property type="entry name" value="FERRIC REDUCTASE TRANSMEMBRANE COMPONENT 3-RELATED"/>
    <property type="match status" value="1"/>
</dbReference>
<reference evidence="17 18" key="1">
    <citation type="submission" date="2014-04" db="EMBL/GenBank/DDBJ databases">
        <authorList>
            <consortium name="DOE Joint Genome Institute"/>
            <person name="Kuo A."/>
            <person name="Gay G."/>
            <person name="Dore J."/>
            <person name="Kohler A."/>
            <person name="Nagy L.G."/>
            <person name="Floudas D."/>
            <person name="Copeland A."/>
            <person name="Barry K.W."/>
            <person name="Cichocki N."/>
            <person name="Veneault-Fourrey C."/>
            <person name="LaButti K."/>
            <person name="Lindquist E.A."/>
            <person name="Lipzen A."/>
            <person name="Lundell T."/>
            <person name="Morin E."/>
            <person name="Murat C."/>
            <person name="Sun H."/>
            <person name="Tunlid A."/>
            <person name="Henrissat B."/>
            <person name="Grigoriev I.V."/>
            <person name="Hibbett D.S."/>
            <person name="Martin F."/>
            <person name="Nordberg H.P."/>
            <person name="Cantor M.N."/>
            <person name="Hua S.X."/>
        </authorList>
    </citation>
    <scope>NUCLEOTIDE SEQUENCE [LARGE SCALE GENOMIC DNA]</scope>
    <source>
        <strain evidence="18">h7</strain>
    </source>
</reference>
<evidence type="ECO:0000256" key="15">
    <source>
        <dbReference type="SAM" id="Phobius"/>
    </source>
</evidence>
<dbReference type="InterPro" id="IPR013130">
    <property type="entry name" value="Fe3_Rdtase_TM_dom"/>
</dbReference>
<reference evidence="18" key="2">
    <citation type="submission" date="2015-01" db="EMBL/GenBank/DDBJ databases">
        <title>Evolutionary Origins and Diversification of the Mycorrhizal Mutualists.</title>
        <authorList>
            <consortium name="DOE Joint Genome Institute"/>
            <consortium name="Mycorrhizal Genomics Consortium"/>
            <person name="Kohler A."/>
            <person name="Kuo A."/>
            <person name="Nagy L.G."/>
            <person name="Floudas D."/>
            <person name="Copeland A."/>
            <person name="Barry K.W."/>
            <person name="Cichocki N."/>
            <person name="Veneault-Fourrey C."/>
            <person name="LaButti K."/>
            <person name="Lindquist E.A."/>
            <person name="Lipzen A."/>
            <person name="Lundell T."/>
            <person name="Morin E."/>
            <person name="Murat C."/>
            <person name="Riley R."/>
            <person name="Ohm R."/>
            <person name="Sun H."/>
            <person name="Tunlid A."/>
            <person name="Henrissat B."/>
            <person name="Grigoriev I.V."/>
            <person name="Hibbett D.S."/>
            <person name="Martin F."/>
        </authorList>
    </citation>
    <scope>NUCLEOTIDE SEQUENCE [LARGE SCALE GENOMIC DNA]</scope>
    <source>
        <strain evidence="18">h7</strain>
    </source>
</reference>
<keyword evidence="7" id="KW-0249">Electron transport</keyword>
<keyword evidence="9" id="KW-0560">Oxidoreductase</keyword>
<dbReference type="Pfam" id="PF01794">
    <property type="entry name" value="Ferric_reduct"/>
    <property type="match status" value="1"/>
</dbReference>
<evidence type="ECO:0000256" key="10">
    <source>
        <dbReference type="ARBA" id="ARBA00023065"/>
    </source>
</evidence>
<evidence type="ECO:0000256" key="7">
    <source>
        <dbReference type="ARBA" id="ARBA00022982"/>
    </source>
</evidence>
<dbReference type="InterPro" id="IPR013112">
    <property type="entry name" value="FAD-bd_8"/>
</dbReference>
<evidence type="ECO:0000256" key="9">
    <source>
        <dbReference type="ARBA" id="ARBA00023002"/>
    </source>
</evidence>
<dbReference type="PANTHER" id="PTHR32361">
    <property type="entry name" value="FERRIC/CUPRIC REDUCTASE TRANSMEMBRANE COMPONENT"/>
    <property type="match status" value="1"/>
</dbReference>
<feature type="transmembrane region" description="Helical" evidence="15">
    <location>
        <begin position="436"/>
        <end position="459"/>
    </location>
</feature>
<keyword evidence="18" id="KW-1185">Reference proteome</keyword>
<dbReference type="CDD" id="cd06186">
    <property type="entry name" value="NOX_Duox_like_FAD_NADP"/>
    <property type="match status" value="1"/>
</dbReference>
<dbReference type="AlphaFoldDB" id="A0A0C3CHE2"/>
<dbReference type="OrthoDB" id="17725at2759"/>
<evidence type="ECO:0000256" key="6">
    <source>
        <dbReference type="ARBA" id="ARBA00022692"/>
    </source>
</evidence>
<comment type="similarity">
    <text evidence="2">Belongs to the ferric reductase (FRE) family.</text>
</comment>
<dbReference type="EMBL" id="KN831775">
    <property type="protein sequence ID" value="KIM43579.1"/>
    <property type="molecule type" value="Genomic_DNA"/>
</dbReference>
<evidence type="ECO:0000256" key="12">
    <source>
        <dbReference type="ARBA" id="ARBA00023180"/>
    </source>
</evidence>
<evidence type="ECO:0000256" key="1">
    <source>
        <dbReference type="ARBA" id="ARBA00004651"/>
    </source>
</evidence>
<dbReference type="Proteomes" id="UP000053424">
    <property type="component" value="Unassembled WGS sequence"/>
</dbReference>
<comment type="catalytic activity">
    <reaction evidence="13">
        <text>2 a Fe(II)-siderophore + NADP(+) + H(+) = 2 a Fe(III)-siderophore + NADPH</text>
        <dbReference type="Rhea" id="RHEA:28795"/>
        <dbReference type="Rhea" id="RHEA-COMP:11342"/>
        <dbReference type="Rhea" id="RHEA-COMP:11344"/>
        <dbReference type="ChEBI" id="CHEBI:15378"/>
        <dbReference type="ChEBI" id="CHEBI:29033"/>
        <dbReference type="ChEBI" id="CHEBI:29034"/>
        <dbReference type="ChEBI" id="CHEBI:57783"/>
        <dbReference type="ChEBI" id="CHEBI:58349"/>
        <dbReference type="EC" id="1.16.1.9"/>
    </reaction>
</comment>
<evidence type="ECO:0000256" key="3">
    <source>
        <dbReference type="ARBA" id="ARBA00012668"/>
    </source>
</evidence>
<dbReference type="Pfam" id="PF08030">
    <property type="entry name" value="NAD_binding_6"/>
    <property type="match status" value="1"/>
</dbReference>
<dbReference type="PROSITE" id="PS51384">
    <property type="entry name" value="FAD_FR"/>
    <property type="match status" value="1"/>
</dbReference>
<evidence type="ECO:0000256" key="11">
    <source>
        <dbReference type="ARBA" id="ARBA00023136"/>
    </source>
</evidence>
<dbReference type="GO" id="GO:0052851">
    <property type="term" value="F:ferric-chelate reductase (NADPH) activity"/>
    <property type="evidence" value="ECO:0007669"/>
    <property type="project" value="UniProtKB-EC"/>
</dbReference>
<comment type="subcellular location">
    <subcellularLocation>
        <location evidence="1">Cell membrane</location>
        <topology evidence="1">Multi-pass membrane protein</topology>
    </subcellularLocation>
</comment>
<dbReference type="STRING" id="686832.A0A0C3CHE2"/>
<dbReference type="SFLD" id="SFLDS00052">
    <property type="entry name" value="Ferric_Reductase_Domain"/>
    <property type="match status" value="1"/>
</dbReference>
<gene>
    <name evidence="17" type="ORF">M413DRAFT_25919</name>
</gene>
<dbReference type="SFLD" id="SFLDG01168">
    <property type="entry name" value="Ferric_reductase_subgroup_(FRE"/>
    <property type="match status" value="1"/>
</dbReference>
<proteinExistence type="inferred from homology"/>
<evidence type="ECO:0000256" key="13">
    <source>
        <dbReference type="ARBA" id="ARBA00048483"/>
    </source>
</evidence>
<dbReference type="SUPFAM" id="SSF52343">
    <property type="entry name" value="Ferredoxin reductase-like, C-terminal NADP-linked domain"/>
    <property type="match status" value="1"/>
</dbReference>